<reference evidence="3" key="1">
    <citation type="submission" date="2022-12" db="EMBL/GenBank/DDBJ databases">
        <title>New Phytohabitans aurantiacus sp. RD004123 nov., an actinomycete isolated from soil.</title>
        <authorList>
            <person name="Triningsih D.W."/>
            <person name="Harunari E."/>
            <person name="Igarashi Y."/>
        </authorList>
    </citation>
    <scope>NUCLEOTIDE SEQUENCE</scope>
    <source>
        <strain evidence="3">RD004123</strain>
    </source>
</reference>
<dbReference type="SUPFAM" id="SSF53681">
    <property type="entry name" value="Aspartate/glutamate racemase"/>
    <property type="match status" value="2"/>
</dbReference>
<gene>
    <name evidence="3" type="ORF">Pa4123_06000</name>
</gene>
<accession>A0ABQ5QLU0</accession>
<dbReference type="Gene3D" id="3.40.50.1860">
    <property type="match status" value="2"/>
</dbReference>
<sequence length="237" mass="25063">MTAQRIGLLGGMSWLSTMDYYRLLNEGTNHRLGAEHSTDLVLRSLDFQTLLDTVDHAGAVEDQLDAAADDLAAAGAAVLAVAAITAHRFTHRLEHRRDMRFVHVGQATSHALASHGARRPGLLATSITLRDAALVERITHGTEPILPDAGHRAALDEIIFGELIRGPASDTGQKVLARVIDELGANGADAILLACTELSTARPHLPTRLPILDTTALHCAAILETAASAGISTSSSL</sequence>
<evidence type="ECO:0000256" key="1">
    <source>
        <dbReference type="ARBA" id="ARBA00007847"/>
    </source>
</evidence>
<keyword evidence="2" id="KW-0413">Isomerase</keyword>
<evidence type="ECO:0000313" key="3">
    <source>
        <dbReference type="EMBL" id="GLH95328.1"/>
    </source>
</evidence>
<evidence type="ECO:0000313" key="4">
    <source>
        <dbReference type="Proteomes" id="UP001144280"/>
    </source>
</evidence>
<dbReference type="InterPro" id="IPR004380">
    <property type="entry name" value="Asp_race"/>
</dbReference>
<dbReference type="PANTHER" id="PTHR21198">
    <property type="entry name" value="GLUTAMATE RACEMASE"/>
    <property type="match status" value="1"/>
</dbReference>
<name>A0ABQ5QLU0_9ACTN</name>
<dbReference type="EMBL" id="BSDI01000002">
    <property type="protein sequence ID" value="GLH95328.1"/>
    <property type="molecule type" value="Genomic_DNA"/>
</dbReference>
<organism evidence="3 4">
    <name type="scientific">Phytohabitans aurantiacus</name>
    <dbReference type="NCBI Taxonomy" id="3016789"/>
    <lineage>
        <taxon>Bacteria</taxon>
        <taxon>Bacillati</taxon>
        <taxon>Actinomycetota</taxon>
        <taxon>Actinomycetes</taxon>
        <taxon>Micromonosporales</taxon>
        <taxon>Micromonosporaceae</taxon>
    </lineage>
</organism>
<comment type="similarity">
    <text evidence="1">Belongs to the aspartate/glutamate racemases family.</text>
</comment>
<dbReference type="Proteomes" id="UP001144280">
    <property type="component" value="Unassembled WGS sequence"/>
</dbReference>
<dbReference type="RefSeq" id="WP_281892320.1">
    <property type="nucleotide sequence ID" value="NZ_BSDI01000002.1"/>
</dbReference>
<evidence type="ECO:0000256" key="2">
    <source>
        <dbReference type="ARBA" id="ARBA00023235"/>
    </source>
</evidence>
<dbReference type="InterPro" id="IPR015942">
    <property type="entry name" value="Asp/Glu/hydantoin_racemase"/>
</dbReference>
<proteinExistence type="inferred from homology"/>
<keyword evidence="4" id="KW-1185">Reference proteome</keyword>
<dbReference type="PANTHER" id="PTHR21198:SF7">
    <property type="entry name" value="ASPARTATE-GLUTAMATE RACEMASE FAMILY"/>
    <property type="match status" value="1"/>
</dbReference>
<dbReference type="Pfam" id="PF01177">
    <property type="entry name" value="Asp_Glu_race"/>
    <property type="match status" value="1"/>
</dbReference>
<dbReference type="NCBIfam" id="TIGR00035">
    <property type="entry name" value="asp_race"/>
    <property type="match status" value="1"/>
</dbReference>
<protein>
    <submittedName>
        <fullName evidence="3">Aspartate/glutamate racemase</fullName>
    </submittedName>
</protein>
<dbReference type="InterPro" id="IPR001920">
    <property type="entry name" value="Asp/Glu_race"/>
</dbReference>
<comment type="caution">
    <text evidence="3">The sequence shown here is derived from an EMBL/GenBank/DDBJ whole genome shotgun (WGS) entry which is preliminary data.</text>
</comment>